<dbReference type="Proteomes" id="UP000259030">
    <property type="component" value="Plasmid pDFI4"/>
</dbReference>
<reference evidence="2 3" key="1">
    <citation type="submission" date="2017-05" db="EMBL/GenBank/DDBJ databases">
        <title>The complete genome sequence of Deinococcus ficus isolated from the rhizosphere of the Ficus religiosa L. in Taiwan.</title>
        <authorList>
            <person name="Wu K.-M."/>
            <person name="Liao T.-L."/>
            <person name="Liu Y.-M."/>
            <person name="Young C.-C."/>
            <person name="Tsai S.-F."/>
        </authorList>
    </citation>
    <scope>NUCLEOTIDE SEQUENCE [LARGE SCALE GENOMIC DNA]</scope>
    <source>
        <strain evidence="2 3">CC-FR2-10</strain>
        <plasmid evidence="3">pdfi4</plasmid>
    </source>
</reference>
<dbReference type="Pfam" id="PF10546">
    <property type="entry name" value="P63C"/>
    <property type="match status" value="1"/>
</dbReference>
<sequence length="354" mass="40566">MRMLASMDEEFTLQRQGGIARAKKLSSEERSEISRKAADTRWAKAEAEGKILPRATHSGELQIGGLSIKCAVLQDGTRVITETAFMKALGVYYSGWLSTRREESDSGEKVPNYISHKALIPYISDHLNPEDYDSVWYRSEKGTKSRGIRAEIIPKICEIWMDARNAGVLTGETAKAIAARAEIMLRALARVGITALVDEATGYQEIRDRQALQALLDQYLRKEFATWAKRFPDEFYHEIYRLRGWTLQDFHKRPGIVGKYTTDIVYERMAPELVEELEKKNPSLSPGYRRQKHHQWLTEDVGHPALSKHIDNVIVLMRASDNWDMFKRLLDRSLPKRTAANTFIMPGLFDDIEY</sequence>
<geneLocation type="plasmid" evidence="3">
    <name>pdfi4</name>
</geneLocation>
<dbReference type="AlphaFoldDB" id="A0A221T3J2"/>
<keyword evidence="3" id="KW-1185">Reference proteome</keyword>
<accession>A0A221T3J2</accession>
<organism evidence="2 3">
    <name type="scientific">Deinococcus ficus</name>
    <dbReference type="NCBI Taxonomy" id="317577"/>
    <lineage>
        <taxon>Bacteria</taxon>
        <taxon>Thermotogati</taxon>
        <taxon>Deinococcota</taxon>
        <taxon>Deinococci</taxon>
        <taxon>Deinococcales</taxon>
        <taxon>Deinococcaceae</taxon>
        <taxon>Deinococcus</taxon>
    </lineage>
</organism>
<evidence type="ECO:0000259" key="1">
    <source>
        <dbReference type="Pfam" id="PF10546"/>
    </source>
</evidence>
<dbReference type="KEGG" id="dfc:DFI_20010"/>
<dbReference type="InterPro" id="IPR018874">
    <property type="entry name" value="Phage_Mx8_p63_C"/>
</dbReference>
<proteinExistence type="predicted"/>
<evidence type="ECO:0000313" key="2">
    <source>
        <dbReference type="EMBL" id="ASN83487.1"/>
    </source>
</evidence>
<dbReference type="EMBL" id="CP021085">
    <property type="protein sequence ID" value="ASN83487.1"/>
    <property type="molecule type" value="Genomic_DNA"/>
</dbReference>
<protein>
    <recommendedName>
        <fullName evidence="1">Bacteriophage Mx8 p63 C-terminal domain-containing protein</fullName>
    </recommendedName>
</protein>
<evidence type="ECO:0000313" key="3">
    <source>
        <dbReference type="Proteomes" id="UP000259030"/>
    </source>
</evidence>
<name>A0A221T3J2_9DEIO</name>
<gene>
    <name evidence="2" type="ORF">DFI_20010</name>
</gene>
<keyword evidence="2" id="KW-0614">Plasmid</keyword>
<feature type="domain" description="Bacteriophage Mx8 p63 C-terminal" evidence="1">
    <location>
        <begin position="215"/>
        <end position="306"/>
    </location>
</feature>